<feature type="compositionally biased region" description="Basic and acidic residues" evidence="1">
    <location>
        <begin position="20"/>
        <end position="33"/>
    </location>
</feature>
<protein>
    <submittedName>
        <fullName evidence="2">Uncharacterized protein</fullName>
    </submittedName>
</protein>
<proteinExistence type="predicted"/>
<feature type="compositionally biased region" description="Basic residues" evidence="1">
    <location>
        <begin position="1"/>
        <end position="19"/>
    </location>
</feature>
<organism evidence="2 3">
    <name type="scientific">Amycolatopsis tucumanensis</name>
    <dbReference type="NCBI Taxonomy" id="401106"/>
    <lineage>
        <taxon>Bacteria</taxon>
        <taxon>Bacillati</taxon>
        <taxon>Actinomycetota</taxon>
        <taxon>Actinomycetes</taxon>
        <taxon>Pseudonocardiales</taxon>
        <taxon>Pseudonocardiaceae</taxon>
        <taxon>Amycolatopsis</taxon>
    </lineage>
</organism>
<sequence length="78" mass="9324">MKRPGRQRNKRDHRRRKQDRAKERDHLRPKQDQAAEDPPNGTTEHHRRAARTPADNEAKQPRQPKQRKTRTAKPSPHQ</sequence>
<evidence type="ECO:0000313" key="2">
    <source>
        <dbReference type="EMBL" id="GAA3830734.1"/>
    </source>
</evidence>
<feature type="compositionally biased region" description="Basic residues" evidence="1">
    <location>
        <begin position="62"/>
        <end position="71"/>
    </location>
</feature>
<feature type="region of interest" description="Disordered" evidence="1">
    <location>
        <begin position="1"/>
        <end position="78"/>
    </location>
</feature>
<gene>
    <name evidence="2" type="ORF">GCM10022380_56730</name>
</gene>
<evidence type="ECO:0000256" key="1">
    <source>
        <dbReference type="SAM" id="MobiDB-lite"/>
    </source>
</evidence>
<reference evidence="3" key="1">
    <citation type="journal article" date="2019" name="Int. J. Syst. Evol. Microbiol.">
        <title>The Global Catalogue of Microorganisms (GCM) 10K type strain sequencing project: providing services to taxonomists for standard genome sequencing and annotation.</title>
        <authorList>
            <consortium name="The Broad Institute Genomics Platform"/>
            <consortium name="The Broad Institute Genome Sequencing Center for Infectious Disease"/>
            <person name="Wu L."/>
            <person name="Ma J."/>
        </authorList>
    </citation>
    <scope>NUCLEOTIDE SEQUENCE [LARGE SCALE GENOMIC DNA]</scope>
    <source>
        <strain evidence="3">JCM 17017</strain>
    </source>
</reference>
<name>A0ABP7IZ45_9PSEU</name>
<comment type="caution">
    <text evidence="2">The sequence shown here is derived from an EMBL/GenBank/DDBJ whole genome shotgun (WGS) entry which is preliminary data.</text>
</comment>
<accession>A0ABP7IZ45</accession>
<dbReference type="EMBL" id="BAABCM010000008">
    <property type="protein sequence ID" value="GAA3830734.1"/>
    <property type="molecule type" value="Genomic_DNA"/>
</dbReference>
<keyword evidence="3" id="KW-1185">Reference proteome</keyword>
<dbReference type="Proteomes" id="UP001501624">
    <property type="component" value="Unassembled WGS sequence"/>
</dbReference>
<evidence type="ECO:0000313" key="3">
    <source>
        <dbReference type="Proteomes" id="UP001501624"/>
    </source>
</evidence>